<dbReference type="Pfam" id="PF00106">
    <property type="entry name" value="adh_short"/>
    <property type="match status" value="2"/>
</dbReference>
<accession>A0A7R9GZ27</accession>
<proteinExistence type="predicted"/>
<evidence type="ECO:0000256" key="2">
    <source>
        <dbReference type="SAM" id="Phobius"/>
    </source>
</evidence>
<dbReference type="Gene3D" id="3.40.50.720">
    <property type="entry name" value="NAD(P)-binding Rossmann-like Domain"/>
    <property type="match status" value="1"/>
</dbReference>
<evidence type="ECO:0000313" key="3">
    <source>
        <dbReference type="EMBL" id="CAD7399974.1"/>
    </source>
</evidence>
<dbReference type="PANTHER" id="PTHR43313:SF36">
    <property type="entry name" value="D-BETA-HYDROXYBUTYRATE DEHYDROGENASE, MITOCHONDRIAL"/>
    <property type="match status" value="1"/>
</dbReference>
<organism evidence="3">
    <name type="scientific">Timema poppense</name>
    <name type="common">Walking stick</name>
    <dbReference type="NCBI Taxonomy" id="170557"/>
    <lineage>
        <taxon>Eukaryota</taxon>
        <taxon>Metazoa</taxon>
        <taxon>Ecdysozoa</taxon>
        <taxon>Arthropoda</taxon>
        <taxon>Hexapoda</taxon>
        <taxon>Insecta</taxon>
        <taxon>Pterygota</taxon>
        <taxon>Neoptera</taxon>
        <taxon>Polyneoptera</taxon>
        <taxon>Phasmatodea</taxon>
        <taxon>Timematodea</taxon>
        <taxon>Timematoidea</taxon>
        <taxon>Timematidae</taxon>
        <taxon>Timema</taxon>
    </lineage>
</organism>
<dbReference type="EMBL" id="OD000945">
    <property type="protein sequence ID" value="CAD7399974.1"/>
    <property type="molecule type" value="Genomic_DNA"/>
</dbReference>
<dbReference type="SUPFAM" id="SSF51735">
    <property type="entry name" value="NAD(P)-binding Rossmann-fold domains"/>
    <property type="match status" value="1"/>
</dbReference>
<dbReference type="InterPro" id="IPR036291">
    <property type="entry name" value="NAD(P)-bd_dom_sf"/>
</dbReference>
<gene>
    <name evidence="3" type="ORF">TPSB3V08_LOCUS2396</name>
</gene>
<evidence type="ECO:0000256" key="1">
    <source>
        <dbReference type="ARBA" id="ARBA00023002"/>
    </source>
</evidence>
<dbReference type="GO" id="GO:0008202">
    <property type="term" value="P:steroid metabolic process"/>
    <property type="evidence" value="ECO:0007669"/>
    <property type="project" value="TreeGrafter"/>
</dbReference>
<reference evidence="3" key="1">
    <citation type="submission" date="2020-11" db="EMBL/GenBank/DDBJ databases">
        <authorList>
            <person name="Tran Van P."/>
        </authorList>
    </citation>
    <scope>NUCLEOTIDE SEQUENCE</scope>
</reference>
<dbReference type="PRINTS" id="PR00081">
    <property type="entry name" value="GDHRDH"/>
</dbReference>
<dbReference type="InterPro" id="IPR020904">
    <property type="entry name" value="Sc_DH/Rdtase_CS"/>
</dbReference>
<dbReference type="AlphaFoldDB" id="A0A7R9GZ27"/>
<protein>
    <submittedName>
        <fullName evidence="3">Uncharacterized protein</fullName>
    </submittedName>
</protein>
<keyword evidence="2" id="KW-0472">Membrane</keyword>
<dbReference type="PANTHER" id="PTHR43313">
    <property type="entry name" value="SHORT-CHAIN DEHYDROGENASE/REDUCTASE FAMILY 9C"/>
    <property type="match status" value="1"/>
</dbReference>
<name>A0A7R9GZ27_TIMPO</name>
<dbReference type="InterPro" id="IPR002347">
    <property type="entry name" value="SDR_fam"/>
</dbReference>
<keyword evidence="1" id="KW-0560">Oxidoreductase</keyword>
<dbReference type="PROSITE" id="PS00061">
    <property type="entry name" value="ADH_SHORT"/>
    <property type="match status" value="1"/>
</dbReference>
<sequence length="461" mass="51381">MEFYSGCSKSIMGKKEEEGTITIVWAGDVTYSNQGSDRRTNHPPPSVDLIASESQVQCRTSTMRYSLLLLLVTSIITFSVLKLLHGTLFPYFVMNLSLVLLTVVLADLLVKLAANVLPRKLLPDLENKAVFITGCDTGFGNQCARRLDALGVTVYAGCLMPEGAGAQELKKETSSRLHIVPLDVTKEKDVDKAVEYVKAIQGNQGLWAVINNAGILMTGEVELMPVEIFQRIIEVNTIGSVRVTKAFLPLVRKSKGRLVFTASCAGRLNLKEIYLHLHGDEWGNHSGINCYQYSPPGSNHNMSVIGILIYRESDGLDHAAIGGGRSTVPGLVPYSMSKHAIVSFVDGLRREMRKWSVTVHGIEPMMYRTQLTDMESYRKFLKQQWSELPEEVRRLYGDSYIEKYMKADPSIAMHRSKWRMDCYASFQMAYGLSVNTEKPVDVNCCNSHTDSCHNVLGPLIE</sequence>
<keyword evidence="2" id="KW-1133">Transmembrane helix</keyword>
<dbReference type="GO" id="GO:0016491">
    <property type="term" value="F:oxidoreductase activity"/>
    <property type="evidence" value="ECO:0007669"/>
    <property type="project" value="UniProtKB-KW"/>
</dbReference>
<keyword evidence="2" id="KW-0812">Transmembrane</keyword>
<feature type="transmembrane region" description="Helical" evidence="2">
    <location>
        <begin position="65"/>
        <end position="85"/>
    </location>
</feature>